<dbReference type="AlphaFoldDB" id="A0A177ZTA8"/>
<gene>
    <name evidence="2" type="ORF">ABB05_12975</name>
</gene>
<feature type="region of interest" description="Disordered" evidence="1">
    <location>
        <begin position="268"/>
        <end position="305"/>
    </location>
</feature>
<dbReference type="RefSeq" id="WP_064468281.1">
    <property type="nucleotide sequence ID" value="NZ_LDJR01000052.1"/>
</dbReference>
<evidence type="ECO:0000313" key="2">
    <source>
        <dbReference type="EMBL" id="OAK70088.1"/>
    </source>
</evidence>
<dbReference type="GO" id="GO:0005198">
    <property type="term" value="F:structural molecule activity"/>
    <property type="evidence" value="ECO:0007669"/>
    <property type="project" value="InterPro"/>
</dbReference>
<evidence type="ECO:0000256" key="1">
    <source>
        <dbReference type="SAM" id="MobiDB-lite"/>
    </source>
</evidence>
<name>A0A177ZTA8_9BACI</name>
<sequence>MTEEKLLLYLNEIIQTIYERIANSDLSKEKQAKKLIEEIHYLLDQFGLAVDQVIPEAIIREYFGGVDGATKALKDLKIKTRPISRLVHKEAVQNIMDDTLLDMHAAIRTAKVSARKSITGTLQEVKADLAKGIITGDTRKAIQKRVAHSFQRDGLTSFVTIDDRKLPLDFYSMTVTRTKMRDATVTGSVERYKENEQDLVQIIENSDTCPVCARYSGLVVSLTGKTPGYPVVGENDIQLPPYHPNCRGSVRPYVIEFKTESEIQEVKRRNTAYAPDKDPRTPQQRKAYEREQEARRKANAEKKQFSRWQAVMGEDNFKTLGAFRRAKRTNSVRFQELQAEYKRIMREVLKK</sequence>
<dbReference type="Pfam" id="PF06152">
    <property type="entry name" value="Phage_min_cap2"/>
    <property type="match status" value="1"/>
</dbReference>
<dbReference type="EMBL" id="LDJR01000052">
    <property type="protein sequence ID" value="OAK70088.1"/>
    <property type="molecule type" value="Genomic_DNA"/>
</dbReference>
<reference evidence="2 3" key="1">
    <citation type="submission" date="2015-05" db="EMBL/GenBank/DDBJ databases">
        <title>Comparison of genome.</title>
        <authorList>
            <person name="Zheng Z."/>
            <person name="Sun M."/>
        </authorList>
    </citation>
    <scope>NUCLEOTIDE SEQUENCE [LARGE SCALE GENOMIC DNA]</scope>
    <source>
        <strain evidence="2 3">G25-74</strain>
    </source>
</reference>
<feature type="compositionally biased region" description="Basic and acidic residues" evidence="1">
    <location>
        <begin position="275"/>
        <end position="304"/>
    </location>
</feature>
<evidence type="ECO:0000313" key="3">
    <source>
        <dbReference type="Proteomes" id="UP000077881"/>
    </source>
</evidence>
<organism evidence="2 3">
    <name type="scientific">Lederbergia galactosidilytica</name>
    <dbReference type="NCBI Taxonomy" id="217031"/>
    <lineage>
        <taxon>Bacteria</taxon>
        <taxon>Bacillati</taxon>
        <taxon>Bacillota</taxon>
        <taxon>Bacilli</taxon>
        <taxon>Bacillales</taxon>
        <taxon>Bacillaceae</taxon>
        <taxon>Lederbergia</taxon>
    </lineage>
</organism>
<proteinExistence type="predicted"/>
<evidence type="ECO:0008006" key="4">
    <source>
        <dbReference type="Google" id="ProtNLM"/>
    </source>
</evidence>
<accession>A0A177ZTA8</accession>
<dbReference type="STRING" id="217031.ABB05_12975"/>
<dbReference type="PATRIC" id="fig|217031.6.peg.2795"/>
<dbReference type="InterPro" id="IPR009319">
    <property type="entry name" value="Phage_A118_VSP1"/>
</dbReference>
<dbReference type="OrthoDB" id="3197444at2"/>
<protein>
    <recommendedName>
        <fullName evidence="4">Minor capsid protein</fullName>
    </recommendedName>
</protein>
<dbReference type="Proteomes" id="UP000077881">
    <property type="component" value="Unassembled WGS sequence"/>
</dbReference>
<comment type="caution">
    <text evidence="2">The sequence shown here is derived from an EMBL/GenBank/DDBJ whole genome shotgun (WGS) entry which is preliminary data.</text>
</comment>
<keyword evidence="3" id="KW-1185">Reference proteome</keyword>